<evidence type="ECO:0000313" key="2">
    <source>
        <dbReference type="Proteomes" id="UP000198850"/>
    </source>
</evidence>
<keyword evidence="2" id="KW-1185">Reference proteome</keyword>
<proteinExistence type="predicted"/>
<accession>A0A1H3ZJ10</accession>
<protein>
    <submittedName>
        <fullName evidence="1">Uncharacterized protein</fullName>
    </submittedName>
</protein>
<dbReference type="EMBL" id="FNRA01000002">
    <property type="protein sequence ID" value="SEA23657.1"/>
    <property type="molecule type" value="Genomic_DNA"/>
</dbReference>
<dbReference type="AlphaFoldDB" id="A0A1H3ZJ10"/>
<evidence type="ECO:0000313" key="1">
    <source>
        <dbReference type="EMBL" id="SEA23657.1"/>
    </source>
</evidence>
<dbReference type="Proteomes" id="UP000198850">
    <property type="component" value="Unassembled WGS sequence"/>
</dbReference>
<gene>
    <name evidence="1" type="ORF">SAMN05443550_102378</name>
</gene>
<reference evidence="1 2" key="1">
    <citation type="submission" date="2016-10" db="EMBL/GenBank/DDBJ databases">
        <authorList>
            <person name="de Groot N.N."/>
        </authorList>
    </citation>
    <scope>NUCLEOTIDE SEQUENCE [LARGE SCALE GENOMIC DNA]</scope>
    <source>
        <strain evidence="1 2">DSM 19033</strain>
    </source>
</reference>
<dbReference type="OrthoDB" id="978725at2"/>
<organism evidence="1 2">
    <name type="scientific">Pedobacter hartonius</name>
    <dbReference type="NCBI Taxonomy" id="425514"/>
    <lineage>
        <taxon>Bacteria</taxon>
        <taxon>Pseudomonadati</taxon>
        <taxon>Bacteroidota</taxon>
        <taxon>Sphingobacteriia</taxon>
        <taxon>Sphingobacteriales</taxon>
        <taxon>Sphingobacteriaceae</taxon>
        <taxon>Pedobacter</taxon>
    </lineage>
</organism>
<name>A0A1H3ZJ10_9SPHI</name>
<dbReference type="RefSeq" id="WP_090555522.1">
    <property type="nucleotide sequence ID" value="NZ_FNRA01000002.1"/>
</dbReference>
<sequence>MNNFIKVEKTAVDVVYRILTKRLAKGYTAEQVSGIICREPGYITAVELLQIPLYSDYELQEIAWALGEQEIDGFFPKLKQSGLLNVHMEKEIYGNTCIHSCDIITEDGKEVPFFFLQEELSGSGVNLPN</sequence>